<dbReference type="PANTHER" id="PTHR37305">
    <property type="entry name" value="INTEGRAL MEMBRANE PROTEIN-RELATED"/>
    <property type="match status" value="1"/>
</dbReference>
<protein>
    <submittedName>
        <fullName evidence="2">ABC transporter permease subunit</fullName>
    </submittedName>
</protein>
<organism evidence="2">
    <name type="scientific">Sporolactobacillus sp. Y61</name>
    <dbReference type="NCBI Taxonomy" id="3160863"/>
    <lineage>
        <taxon>Bacteria</taxon>
        <taxon>Bacillati</taxon>
        <taxon>Bacillota</taxon>
        <taxon>Bacilli</taxon>
        <taxon>Bacillales</taxon>
        <taxon>Sporolactobacillaceae</taxon>
        <taxon>Sporolactobacillus</taxon>
    </lineage>
</organism>
<feature type="transmembrane region" description="Helical" evidence="1">
    <location>
        <begin position="121"/>
        <end position="147"/>
    </location>
</feature>
<feature type="transmembrane region" description="Helical" evidence="1">
    <location>
        <begin position="12"/>
        <end position="33"/>
    </location>
</feature>
<feature type="transmembrane region" description="Helical" evidence="1">
    <location>
        <begin position="239"/>
        <end position="260"/>
    </location>
</feature>
<dbReference type="GO" id="GO:0140359">
    <property type="term" value="F:ABC-type transporter activity"/>
    <property type="evidence" value="ECO:0007669"/>
    <property type="project" value="InterPro"/>
</dbReference>
<evidence type="ECO:0000313" key="2">
    <source>
        <dbReference type="EMBL" id="XCJ17187.1"/>
    </source>
</evidence>
<feature type="transmembrane region" description="Helical" evidence="1">
    <location>
        <begin position="74"/>
        <end position="95"/>
    </location>
</feature>
<dbReference type="EMBL" id="CP159510">
    <property type="protein sequence ID" value="XCJ17187.1"/>
    <property type="molecule type" value="Genomic_DNA"/>
</dbReference>
<name>A0AAU8IFS4_9BACL</name>
<keyword evidence="1" id="KW-0812">Transmembrane</keyword>
<keyword evidence="1" id="KW-1133">Transmembrane helix</keyword>
<feature type="transmembrane region" description="Helical" evidence="1">
    <location>
        <begin position="162"/>
        <end position="186"/>
    </location>
</feature>
<dbReference type="PANTHER" id="PTHR37305:SF1">
    <property type="entry name" value="MEMBRANE PROTEIN"/>
    <property type="match status" value="1"/>
</dbReference>
<proteinExistence type="predicted"/>
<evidence type="ECO:0000256" key="1">
    <source>
        <dbReference type="SAM" id="Phobius"/>
    </source>
</evidence>
<dbReference type="AlphaFoldDB" id="A0AAU8IFS4"/>
<feature type="transmembrane region" description="Helical" evidence="1">
    <location>
        <begin position="193"/>
        <end position="213"/>
    </location>
</feature>
<dbReference type="GO" id="GO:0005886">
    <property type="term" value="C:plasma membrane"/>
    <property type="evidence" value="ECO:0007669"/>
    <property type="project" value="UniProtKB-SubCell"/>
</dbReference>
<dbReference type="Pfam" id="PF12679">
    <property type="entry name" value="ABC2_membrane_2"/>
    <property type="match status" value="1"/>
</dbReference>
<accession>A0AAU8IFS4</accession>
<keyword evidence="1" id="KW-0472">Membrane</keyword>
<dbReference type="RefSeq" id="WP_353948485.1">
    <property type="nucleotide sequence ID" value="NZ_CP159510.1"/>
</dbReference>
<reference evidence="2" key="1">
    <citation type="submission" date="2024-06" db="EMBL/GenBank/DDBJ databases">
        <authorList>
            <person name="Fan A."/>
            <person name="Zhang F.Y."/>
            <person name="Zhang L."/>
        </authorList>
    </citation>
    <scope>NUCLEOTIDE SEQUENCE</scope>
    <source>
        <strain evidence="2">Y61</strain>
    </source>
</reference>
<gene>
    <name evidence="2" type="ORF">ABNN70_01150</name>
</gene>
<sequence length="267" mass="29594">MTLFRLESKTHIKSLLIWVIVVVALIFGMMALFPSMRDSMASFDMSAFPKEMLEAFNLSDMAVLGTAEGFFGYYFQYILIASAIFAAMLGTNALAREESDGTIGYLYAQPISRASIVSSKILANVLVYTLYWVITVVASFLICLLFLEEGASASEVFKDFSVLLFAGEVMGLTFLSVGILISSLLASSKSTTSISLALVFLTYILGIVGRLQADYEFLVYFSPVDTALPSNVFNHGIEWKYVITDLIVLAVCFLATYWIYRRKDLKA</sequence>